<evidence type="ECO:0000313" key="2">
    <source>
        <dbReference type="Proteomes" id="UP000019791"/>
    </source>
</evidence>
<dbReference type="KEGG" id="vg:19527422"/>
<reference evidence="1 2" key="1">
    <citation type="submission" date="2014-02" db="EMBL/GenBank/DDBJ databases">
        <title>Complete genome sequences of four novel Lactococcus lactis phages distantly related to the rare 1706 phage species.</title>
        <authorList>
            <person name="Kot W."/>
            <person name="Neve H."/>
            <person name="Vogensen F.K."/>
            <person name="Heller K.J."/>
            <person name="Hansen L.H."/>
        </authorList>
    </citation>
    <scope>NUCLEOTIDE SEQUENCE [LARGE SCALE GENOMIC DNA]</scope>
</reference>
<accession>X4YE48</accession>
<dbReference type="InterPro" id="IPR021739">
    <property type="entry name" value="SaV-like"/>
</dbReference>
<dbReference type="Proteomes" id="UP000019791">
    <property type="component" value="Segment"/>
</dbReference>
<gene>
    <name evidence="1" type="ORF">P078_0054</name>
</gene>
<sequence>MNNATHRDRAKRNSVTECLPLGEATIDALAKFSDIDDLKYYEITDEDIKRGYIWLPITKEKLNTHTNIHSFQEVDKDFGGISLKELSKNLDQYRDSIVTNEIGKDLSKPQTLEEAAKSTAKAIANIKENFGTKIKPSYYGPEGIQPKDYVRVHELSGNMLNVIKYVTRAGKKDKTKHLEDLNKARKYLDDEIDEVINGRGISWWNKTWARVKKK</sequence>
<dbReference type="RefSeq" id="YP_009036879.1">
    <property type="nucleotide sequence ID" value="NC_024215.1"/>
</dbReference>
<protein>
    <recommendedName>
        <fullName evidence="3">DUF3310 domain-containing protein</fullName>
    </recommendedName>
</protein>
<organism evidence="1 2">
    <name type="scientific">Lactococcus phage P078</name>
    <dbReference type="NCBI Taxonomy" id="1476886"/>
    <lineage>
        <taxon>Viruses</taxon>
        <taxon>Duplodnaviria</taxon>
        <taxon>Heunggongvirae</taxon>
        <taxon>Uroviricota</taxon>
        <taxon>Caudoviricetes</taxon>
        <taxon>Nevevirus</taxon>
        <taxon>Nevevirus P078</taxon>
    </lineage>
</organism>
<proteinExistence type="predicted"/>
<dbReference type="OrthoDB" id="8069at10239"/>
<evidence type="ECO:0008006" key="3">
    <source>
        <dbReference type="Google" id="ProtNLM"/>
    </source>
</evidence>
<dbReference type="Pfam" id="PF11753">
    <property type="entry name" value="DUF3310"/>
    <property type="match status" value="1"/>
</dbReference>
<dbReference type="EMBL" id="KJ489010">
    <property type="protein sequence ID" value="AHV83017.1"/>
    <property type="molecule type" value="Genomic_DNA"/>
</dbReference>
<dbReference type="GeneID" id="19527422"/>
<name>X4YE48_9CAUD</name>
<keyword evidence="2" id="KW-1185">Reference proteome</keyword>
<evidence type="ECO:0000313" key="1">
    <source>
        <dbReference type="EMBL" id="AHV83017.1"/>
    </source>
</evidence>